<name>A0ACA9LHV9_9GLOM</name>
<proteinExistence type="predicted"/>
<organism evidence="1 2">
    <name type="scientific">Scutellospora calospora</name>
    <dbReference type="NCBI Taxonomy" id="85575"/>
    <lineage>
        <taxon>Eukaryota</taxon>
        <taxon>Fungi</taxon>
        <taxon>Fungi incertae sedis</taxon>
        <taxon>Mucoromycota</taxon>
        <taxon>Glomeromycotina</taxon>
        <taxon>Glomeromycetes</taxon>
        <taxon>Diversisporales</taxon>
        <taxon>Gigasporaceae</taxon>
        <taxon>Scutellospora</taxon>
    </lineage>
</organism>
<protein>
    <submittedName>
        <fullName evidence="1">3016_t:CDS:1</fullName>
    </submittedName>
</protein>
<reference evidence="1" key="1">
    <citation type="submission" date="2021-06" db="EMBL/GenBank/DDBJ databases">
        <authorList>
            <person name="Kallberg Y."/>
            <person name="Tangrot J."/>
            <person name="Rosling A."/>
        </authorList>
    </citation>
    <scope>NUCLEOTIDE SEQUENCE</scope>
    <source>
        <strain evidence="1">AU212A</strain>
    </source>
</reference>
<sequence length="694" mass="81290">MKEESNYPQSPFIKLFDKNRTFYYNIIKEGTNPLSNQFYYTKYSKHPISNNYIVKTQHGKAKHLTKCSIQYKNKKPQFTIQFGLNFISKVQSFKSATDAAYQYYKISGPLLFGLTLLSVKNIRQTLSLDCNPKIHPFKDLSNSTKWCKVLKIVHQVLNTVKEEKKKIFCSNDNIKIKRIQFEIGDEQFDISFGKYDQRSENERKEAIVKLLDCGRITRDAYRSLARIEHEIPREGAISDIKQKINLKMKKQIPLSLVDILQPIVFEEIEDTLDIIDKDIVTNMLESIGKGEQQRITDILNYIIPFYIKKNILIPNVSTLHIRISGDGRNVGRKVKHVMVTMILLNDLTGLQKPDNHHTLILYSSSETYESLKNALAPLILDLQILQEKGFWQLNGNQWPVKLYFSSDWKFLATCLGMKAANAKHFCLWCDCTKANISDTNKQITKSMEIVKINYSKMNGHLNEPLFYMIPIYNWVCDELHIFLRITDRLWELMLSDLGREQVEEMIWQAKILDEMKRLKVVFQFWNEKSGNNLSYTSLMAIQVQNLWSQFYELYNLMQNKNTTGRVFREKAQNWLTSFLAPSQGEPNKSNFIRGMYHIQDVTPYIHVLVNHVPEFLDIHNDFGLAAFSCSAIEKKNHLQVCRYFQNTLKDGGHENSRRFAILEILEHENRQLYFTINETPNFFKKSKKYRLDSE</sequence>
<comment type="caution">
    <text evidence="1">The sequence shown here is derived from an EMBL/GenBank/DDBJ whole genome shotgun (WGS) entry which is preliminary data.</text>
</comment>
<accession>A0ACA9LHV9</accession>
<dbReference type="EMBL" id="CAJVPM010005737">
    <property type="protein sequence ID" value="CAG8527387.1"/>
    <property type="molecule type" value="Genomic_DNA"/>
</dbReference>
<keyword evidence="2" id="KW-1185">Reference proteome</keyword>
<dbReference type="Proteomes" id="UP000789860">
    <property type="component" value="Unassembled WGS sequence"/>
</dbReference>
<evidence type="ECO:0000313" key="2">
    <source>
        <dbReference type="Proteomes" id="UP000789860"/>
    </source>
</evidence>
<gene>
    <name evidence="1" type="ORF">SCALOS_LOCUS4313</name>
</gene>
<evidence type="ECO:0000313" key="1">
    <source>
        <dbReference type="EMBL" id="CAG8527387.1"/>
    </source>
</evidence>